<feature type="signal peptide" evidence="1">
    <location>
        <begin position="1"/>
        <end position="21"/>
    </location>
</feature>
<dbReference type="Pfam" id="PF07642">
    <property type="entry name" value="BBP2"/>
    <property type="match status" value="1"/>
</dbReference>
<evidence type="ECO:0000256" key="1">
    <source>
        <dbReference type="SAM" id="SignalP"/>
    </source>
</evidence>
<protein>
    <submittedName>
        <fullName evidence="2">Porin</fullName>
    </submittedName>
</protein>
<dbReference type="RefSeq" id="WP_149072596.1">
    <property type="nucleotide sequence ID" value="NZ_VTHL01000027.1"/>
</dbReference>
<gene>
    <name evidence="2" type="ORF">FY528_18915</name>
</gene>
<reference evidence="2 3" key="1">
    <citation type="submission" date="2019-08" db="EMBL/GenBank/DDBJ databases">
        <authorList>
            <person name="Seo M.-J."/>
        </authorList>
    </citation>
    <scope>NUCLEOTIDE SEQUENCE [LARGE SCALE GENOMIC DNA]</scope>
    <source>
        <strain evidence="2 3">KIGAM108</strain>
    </source>
</reference>
<dbReference type="InterPro" id="IPR023614">
    <property type="entry name" value="Porin_dom_sf"/>
</dbReference>
<dbReference type="EMBL" id="VTHL01000027">
    <property type="protein sequence ID" value="TYZ06209.1"/>
    <property type="molecule type" value="Genomic_DNA"/>
</dbReference>
<sequence>MKFLLLLFCLASWPTAPTAVAQVPSAAPDTAARPISFYGFADAYYGYNFTGRSPQRPAFLYSHNRTNEFALNNAVLGVRYQDEHARGALGLHAGTYVEANYAAEPLVLRHLYEAYAGFQPTRRAWLDLGIFSSHIGLESALSKDNWTLTRSLAAENSPYYEAGARLTYEVSPRLTATALVLNGWQNLCDNNRGKAVGTQLQWKPTEKLLLNISTFFGNEQPQDSARRRRFFHDFYLTYAASSRLSLAALFDLGAQQAPGRRADVWHTGYALARYQFTKQVAATARAEYYRAAHGIIIQTTQPTGFENRFRVASASLNLDYAPTAHVVARLEGRVLRGKDPLFATKENGLARTYGNVTSSVTVSF</sequence>
<proteinExistence type="predicted"/>
<dbReference type="AlphaFoldDB" id="A0A5D6UV24"/>
<comment type="caution">
    <text evidence="2">The sequence shown here is derived from an EMBL/GenBank/DDBJ whole genome shotgun (WGS) entry which is preliminary data.</text>
</comment>
<dbReference type="Proteomes" id="UP000322791">
    <property type="component" value="Unassembled WGS sequence"/>
</dbReference>
<evidence type="ECO:0000313" key="3">
    <source>
        <dbReference type="Proteomes" id="UP000322791"/>
    </source>
</evidence>
<keyword evidence="1" id="KW-0732">Signal</keyword>
<accession>A0A5D6UV24</accession>
<organism evidence="2 3">
    <name type="scientific">Hymenobacter lutimineralis</name>
    <dbReference type="NCBI Taxonomy" id="2606448"/>
    <lineage>
        <taxon>Bacteria</taxon>
        <taxon>Pseudomonadati</taxon>
        <taxon>Bacteroidota</taxon>
        <taxon>Cytophagia</taxon>
        <taxon>Cytophagales</taxon>
        <taxon>Hymenobacteraceae</taxon>
        <taxon>Hymenobacter</taxon>
    </lineage>
</organism>
<name>A0A5D6UV24_9BACT</name>
<dbReference type="Gene3D" id="2.40.160.10">
    <property type="entry name" value="Porin"/>
    <property type="match status" value="1"/>
</dbReference>
<feature type="chain" id="PRO_5023009857" evidence="1">
    <location>
        <begin position="22"/>
        <end position="364"/>
    </location>
</feature>
<dbReference type="InterPro" id="IPR011486">
    <property type="entry name" value="BBP2"/>
</dbReference>
<keyword evidence="3" id="KW-1185">Reference proteome</keyword>
<evidence type="ECO:0000313" key="2">
    <source>
        <dbReference type="EMBL" id="TYZ06209.1"/>
    </source>
</evidence>
<dbReference type="SUPFAM" id="SSF56935">
    <property type="entry name" value="Porins"/>
    <property type="match status" value="1"/>
</dbReference>